<accession>A0A624WE21</accession>
<keyword evidence="2" id="KW-0378">Hydrolase</keyword>
<dbReference type="GO" id="GO:0006508">
    <property type="term" value="P:proteolysis"/>
    <property type="evidence" value="ECO:0007669"/>
    <property type="project" value="UniProtKB-KW"/>
</dbReference>
<sequence length="236" mass="26842">MQPTVQAYKEIQDAFDYFNKALFSGGIPACLITLQRSKHTYGYFSSKRFIKSDGSEAIDEIALNPSYFAVVPLVEIMQTLVHEMVHAWQFHYGKAGRRGYHNKQWAAKMEAVGLMPSSTGRAGGKKTGEKMSDYPIEGGDFLSAFNQLLTDKRFLISWFDRFPAYQTAVEIQTLLSDEQLNHLEEIGIQLQKEDEAKPTRYKYRCRCGCNVWGKKGLDITCNLCDGHFEPCQVNLL</sequence>
<evidence type="ECO:0000313" key="2">
    <source>
        <dbReference type="EMBL" id="ECZ7313125.1"/>
    </source>
</evidence>
<name>A0A624WE21_SALER</name>
<dbReference type="GO" id="GO:0006950">
    <property type="term" value="P:response to stress"/>
    <property type="evidence" value="ECO:0007669"/>
    <property type="project" value="UniProtKB-ARBA"/>
</dbReference>
<comment type="caution">
    <text evidence="2">The sequence shown here is derived from an EMBL/GenBank/DDBJ whole genome shotgun (WGS) entry which is preliminary data.</text>
</comment>
<dbReference type="EMBL" id="AALHPX010000121">
    <property type="protein sequence ID" value="ECZ7313125.1"/>
    <property type="molecule type" value="Genomic_DNA"/>
</dbReference>
<reference evidence="2" key="1">
    <citation type="submission" date="2019-10" db="EMBL/GenBank/DDBJ databases">
        <authorList>
            <consortium name="PulseNet: The National Subtyping Network for Foodborne Disease Surveillance"/>
            <person name="Tarr C.L."/>
            <person name="Trees E."/>
            <person name="Katz L.S."/>
            <person name="Carleton-Romer H.A."/>
            <person name="Stroika S."/>
            <person name="Kucerova Z."/>
            <person name="Roache K.F."/>
            <person name="Sabol A.L."/>
            <person name="Besser J."/>
            <person name="Gerner-Smidt P."/>
        </authorList>
    </citation>
    <scope>NUCLEOTIDE SEQUENCE</scope>
    <source>
        <strain evidence="2">PNUSAS104137</strain>
    </source>
</reference>
<feature type="domain" description="SprT-like" evidence="1">
    <location>
        <begin position="12"/>
        <end position="114"/>
    </location>
</feature>
<dbReference type="AlphaFoldDB" id="A0A624WE21"/>
<gene>
    <name evidence="2" type="ORF">F8351_18765</name>
</gene>
<dbReference type="Pfam" id="PF10263">
    <property type="entry name" value="SprT-like"/>
    <property type="match status" value="1"/>
</dbReference>
<evidence type="ECO:0000259" key="1">
    <source>
        <dbReference type="Pfam" id="PF10263"/>
    </source>
</evidence>
<dbReference type="InterPro" id="IPR006640">
    <property type="entry name" value="SprT-like_domain"/>
</dbReference>
<protein>
    <submittedName>
        <fullName evidence="2">SprT family zinc-dependent metalloprotease</fullName>
    </submittedName>
</protein>
<organism evidence="2">
    <name type="scientific">Salmonella enterica</name>
    <name type="common">Salmonella choleraesuis</name>
    <dbReference type="NCBI Taxonomy" id="28901"/>
    <lineage>
        <taxon>Bacteria</taxon>
        <taxon>Pseudomonadati</taxon>
        <taxon>Pseudomonadota</taxon>
        <taxon>Gammaproteobacteria</taxon>
        <taxon>Enterobacterales</taxon>
        <taxon>Enterobacteriaceae</taxon>
        <taxon>Salmonella</taxon>
    </lineage>
</organism>
<proteinExistence type="predicted"/>
<dbReference type="GO" id="GO:0008237">
    <property type="term" value="F:metallopeptidase activity"/>
    <property type="evidence" value="ECO:0007669"/>
    <property type="project" value="UniProtKB-KW"/>
</dbReference>
<keyword evidence="2" id="KW-0482">Metalloprotease</keyword>
<keyword evidence="2" id="KW-0645">Protease</keyword>